<evidence type="ECO:0000313" key="2">
    <source>
        <dbReference type="RefSeq" id="XP_075107155.1"/>
    </source>
</evidence>
<dbReference type="RefSeq" id="XP_075107155.1">
    <property type="nucleotide sequence ID" value="XM_075251054.1"/>
</dbReference>
<dbReference type="Proteomes" id="UP000790787">
    <property type="component" value="Chromosome 4"/>
</dbReference>
<reference evidence="1" key="1">
    <citation type="journal article" date="2014" name="Nat. Commun.">
        <title>The tobacco genome sequence and its comparison with those of tomato and potato.</title>
        <authorList>
            <person name="Sierro N."/>
            <person name="Battey J.N."/>
            <person name="Ouadi S."/>
            <person name="Bakaher N."/>
            <person name="Bovet L."/>
            <person name="Willig A."/>
            <person name="Goepfert S."/>
            <person name="Peitsch M.C."/>
            <person name="Ivanov N.V."/>
        </authorList>
    </citation>
    <scope>NUCLEOTIDE SEQUENCE [LARGE SCALE GENOMIC DNA]</scope>
</reference>
<reference evidence="2" key="2">
    <citation type="submission" date="2025-08" db="UniProtKB">
        <authorList>
            <consortium name="RefSeq"/>
        </authorList>
    </citation>
    <scope>IDENTIFICATION</scope>
    <source>
        <tissue evidence="2">Leaf</tissue>
    </source>
</reference>
<protein>
    <submittedName>
        <fullName evidence="2">Uncharacterized protein LOC142180124</fullName>
    </submittedName>
</protein>
<keyword evidence="1" id="KW-1185">Reference proteome</keyword>
<organism evidence="1 2">
    <name type="scientific">Nicotiana tabacum</name>
    <name type="common">Common tobacco</name>
    <dbReference type="NCBI Taxonomy" id="4097"/>
    <lineage>
        <taxon>Eukaryota</taxon>
        <taxon>Viridiplantae</taxon>
        <taxon>Streptophyta</taxon>
        <taxon>Embryophyta</taxon>
        <taxon>Tracheophyta</taxon>
        <taxon>Spermatophyta</taxon>
        <taxon>Magnoliopsida</taxon>
        <taxon>eudicotyledons</taxon>
        <taxon>Gunneridae</taxon>
        <taxon>Pentapetalae</taxon>
        <taxon>asterids</taxon>
        <taxon>lamiids</taxon>
        <taxon>Solanales</taxon>
        <taxon>Solanaceae</taxon>
        <taxon>Nicotianoideae</taxon>
        <taxon>Nicotianeae</taxon>
        <taxon>Nicotiana</taxon>
    </lineage>
</organism>
<sequence length="338" mass="39111">MPIGKLAKWQILLSEFDIVYVTQKAIKGQALADHLAENLVDKDYEPFTAYFSDEEVFFAGEDIVESYTGWRMFFDGATNYKGIGIGTVLVSESGQHYPASGKIRFPCTNNMAEYEACILGIRVAVDMNIKEILVIGDSDLLIHQVQGQWTTKNVKILPYLLYVTELCKKFKKIEFKNIPRIQNEFAYAFVTLSSMIQHPDKNYIDPIEVEIRDQYAYYFYVDEEPYANLNSDLMRKICEKFKIVHHNSTAYKPQMNGAVEAANKNIKRILRNIVDNHRQWHEKLSFALLGYQTSTRETPYMLVFGTEAMIPIKVEILSLRVIQEAKLDDAKWIRVRQE</sequence>
<gene>
    <name evidence="2" type="primary">LOC142180124</name>
</gene>
<name>A0AC58UCF9_TOBAC</name>
<proteinExistence type="predicted"/>
<accession>A0AC58UCF9</accession>
<evidence type="ECO:0000313" key="1">
    <source>
        <dbReference type="Proteomes" id="UP000790787"/>
    </source>
</evidence>